<dbReference type="AlphaFoldDB" id="A0A8J6IYT5"/>
<evidence type="ECO:0000313" key="3">
    <source>
        <dbReference type="Proteomes" id="UP000602260"/>
    </source>
</evidence>
<dbReference type="EMBL" id="JACOPN010000003">
    <property type="protein sequence ID" value="MBC5716678.1"/>
    <property type="molecule type" value="Genomic_DNA"/>
</dbReference>
<feature type="transmembrane region" description="Helical" evidence="1">
    <location>
        <begin position="168"/>
        <end position="190"/>
    </location>
</feature>
<feature type="transmembrane region" description="Helical" evidence="1">
    <location>
        <begin position="33"/>
        <end position="54"/>
    </location>
</feature>
<dbReference type="PANTHER" id="PTHR40078">
    <property type="entry name" value="INTEGRAL MEMBRANE PROTEIN-RELATED"/>
    <property type="match status" value="1"/>
</dbReference>
<feature type="transmembrane region" description="Helical" evidence="1">
    <location>
        <begin position="92"/>
        <end position="111"/>
    </location>
</feature>
<dbReference type="Proteomes" id="UP000602260">
    <property type="component" value="Unassembled WGS sequence"/>
</dbReference>
<name>A0A8J6IYT5_9FIRM</name>
<dbReference type="Pfam" id="PF19700">
    <property type="entry name" value="DUF6198"/>
    <property type="match status" value="1"/>
</dbReference>
<evidence type="ECO:0008006" key="4">
    <source>
        <dbReference type="Google" id="ProtNLM"/>
    </source>
</evidence>
<protein>
    <recommendedName>
        <fullName evidence="4">YitT family protein</fullName>
    </recommendedName>
</protein>
<dbReference type="PANTHER" id="PTHR40078:SF1">
    <property type="entry name" value="INTEGRAL MEMBRANE PROTEIN"/>
    <property type="match status" value="1"/>
</dbReference>
<proteinExistence type="predicted"/>
<evidence type="ECO:0000313" key="2">
    <source>
        <dbReference type="EMBL" id="MBC5716678.1"/>
    </source>
</evidence>
<gene>
    <name evidence="2" type="ORF">H8S55_04990</name>
</gene>
<keyword evidence="3" id="KW-1185">Reference proteome</keyword>
<comment type="caution">
    <text evidence="2">The sequence shown here is derived from an EMBL/GenBank/DDBJ whole genome shotgun (WGS) entry which is preliminary data.</text>
</comment>
<accession>A0A8J6IYT5</accession>
<sequence>MLVLAMGLTLNTKTGLGVSPILSLAYCSTRIWGVNLGDATFVLYALFVIAQLILRGKRRQWYDLLQLPLSLVFSRVLNVYDRWVTYDPARHGLAANLVCLALAILVTGVGVSMTVNMRLVPNPGDGIVQAIADLMGRDQGFAKNCFDLVCVALTVILSLVMLGKVAAVGLGTVLAMVGVGRAISLVNRFFKDKMCRAAGML</sequence>
<keyword evidence="1" id="KW-1133">Transmembrane helix</keyword>
<dbReference type="InterPro" id="IPR038750">
    <property type="entry name" value="YczE/YyaS-like"/>
</dbReference>
<evidence type="ECO:0000256" key="1">
    <source>
        <dbReference type="SAM" id="Phobius"/>
    </source>
</evidence>
<keyword evidence="1" id="KW-0472">Membrane</keyword>
<reference evidence="2" key="1">
    <citation type="submission" date="2020-08" db="EMBL/GenBank/DDBJ databases">
        <title>Genome public.</title>
        <authorList>
            <person name="Liu C."/>
            <person name="Sun Q."/>
        </authorList>
    </citation>
    <scope>NUCLEOTIDE SEQUENCE</scope>
    <source>
        <strain evidence="2">BX5</strain>
    </source>
</reference>
<keyword evidence="1" id="KW-0812">Transmembrane</keyword>
<organism evidence="2 3">
    <name type="scientific">Flintibacter faecis</name>
    <dbReference type="NCBI Taxonomy" id="2763047"/>
    <lineage>
        <taxon>Bacteria</taxon>
        <taxon>Bacillati</taxon>
        <taxon>Bacillota</taxon>
        <taxon>Clostridia</taxon>
        <taxon>Eubacteriales</taxon>
        <taxon>Flintibacter</taxon>
    </lineage>
</organism>